<gene>
    <name evidence="3" type="ORF">GRF29_28g2215852</name>
</gene>
<protein>
    <recommendedName>
        <fullName evidence="5">GST N-terminal domain-containing protein</fullName>
    </recommendedName>
</protein>
<evidence type="ECO:0008006" key="5">
    <source>
        <dbReference type="Google" id="ProtNLM"/>
    </source>
</evidence>
<comment type="caution">
    <text evidence="3">The sequence shown here is derived from an EMBL/GenBank/DDBJ whole genome shotgun (WGS) entry which is preliminary data.</text>
</comment>
<dbReference type="AlphaFoldDB" id="A0AAN6M4S5"/>
<evidence type="ECO:0000313" key="4">
    <source>
        <dbReference type="Proteomes" id="UP001280581"/>
    </source>
</evidence>
<name>A0AAN6M4S5_9PLEO</name>
<dbReference type="Gene3D" id="3.40.30.110">
    <property type="match status" value="2"/>
</dbReference>
<dbReference type="InterPro" id="IPR004045">
    <property type="entry name" value="Glutathione_S-Trfase_N"/>
</dbReference>
<reference evidence="3 4" key="1">
    <citation type="submission" date="2021-02" db="EMBL/GenBank/DDBJ databases">
        <title>Genome assembly of Pseudopithomyces chartarum.</title>
        <authorList>
            <person name="Jauregui R."/>
            <person name="Singh J."/>
            <person name="Voisey C."/>
        </authorList>
    </citation>
    <scope>NUCLEOTIDE SEQUENCE [LARGE SCALE GENOMIC DNA]</scope>
    <source>
        <strain evidence="3 4">AGR01</strain>
    </source>
</reference>
<evidence type="ECO:0000313" key="3">
    <source>
        <dbReference type="EMBL" id="KAK3214172.1"/>
    </source>
</evidence>
<keyword evidence="4" id="KW-1185">Reference proteome</keyword>
<organism evidence="3 4">
    <name type="scientific">Pseudopithomyces chartarum</name>
    <dbReference type="NCBI Taxonomy" id="1892770"/>
    <lineage>
        <taxon>Eukaryota</taxon>
        <taxon>Fungi</taxon>
        <taxon>Dikarya</taxon>
        <taxon>Ascomycota</taxon>
        <taxon>Pezizomycotina</taxon>
        <taxon>Dothideomycetes</taxon>
        <taxon>Pleosporomycetidae</taxon>
        <taxon>Pleosporales</taxon>
        <taxon>Massarineae</taxon>
        <taxon>Didymosphaeriaceae</taxon>
        <taxon>Pseudopithomyces</taxon>
    </lineage>
</organism>
<sequence>MPRPDLASLGVGYRRIPLLAIGKDIYCDSRLIISKLESRYPGSNLTPPTAADSGISKLFENWTIDGGIFANTVKLMPFWHDDGFLKNKAFLDDRQRLMGGRRMTAETMKAARVGGLQHLRQAFDLLEGTFLADGREWILATKEPSVADIDAVWPFKWLTVDKGMRGSLPEDQFGEKNYPRVYAWVGRFMEEVLRRKREGVVATALDGRTVFDRMVDAKSPVDAVPFQGKFAMGLNEGERVEVYPSDYGQMGKSSGILVGFTSDEVVLLNEQGLRLHFPLWNFTVRKAPEGAKADLKGKSKI</sequence>
<dbReference type="Proteomes" id="UP001280581">
    <property type="component" value="Unassembled WGS sequence"/>
</dbReference>
<feature type="domain" description="GST N-terminal" evidence="1">
    <location>
        <begin position="5"/>
        <end position="43"/>
    </location>
</feature>
<dbReference type="Pfam" id="PF25907">
    <property type="entry name" value="DUF7962"/>
    <property type="match status" value="1"/>
</dbReference>
<dbReference type="InterPro" id="IPR058268">
    <property type="entry name" value="DUF7962"/>
</dbReference>
<dbReference type="Pfam" id="PF13417">
    <property type="entry name" value="GST_N_3"/>
    <property type="match status" value="1"/>
</dbReference>
<accession>A0AAN6M4S5</accession>
<evidence type="ECO:0000259" key="1">
    <source>
        <dbReference type="Pfam" id="PF13417"/>
    </source>
</evidence>
<dbReference type="Gene3D" id="1.20.1050.10">
    <property type="match status" value="1"/>
</dbReference>
<evidence type="ECO:0000259" key="2">
    <source>
        <dbReference type="Pfam" id="PF25907"/>
    </source>
</evidence>
<dbReference type="SUPFAM" id="SSF47616">
    <property type="entry name" value="GST C-terminal domain-like"/>
    <property type="match status" value="1"/>
</dbReference>
<proteinExistence type="predicted"/>
<dbReference type="InterPro" id="IPR036282">
    <property type="entry name" value="Glutathione-S-Trfase_C_sf"/>
</dbReference>
<dbReference type="EMBL" id="WVTA01000004">
    <property type="protein sequence ID" value="KAK3214172.1"/>
    <property type="molecule type" value="Genomic_DNA"/>
</dbReference>
<feature type="domain" description="DUF7962" evidence="2">
    <location>
        <begin position="81"/>
        <end position="193"/>
    </location>
</feature>